<protein>
    <submittedName>
        <fullName evidence="4">Trimeric autotransporter adhesin</fullName>
    </submittedName>
</protein>
<dbReference type="InterPro" id="IPR008640">
    <property type="entry name" value="Adhesin_Head_dom"/>
</dbReference>
<proteinExistence type="predicted"/>
<accession>A0A318F3U6</accession>
<feature type="domain" description="Trimeric autotransporter adhesin YadA-like head" evidence="1">
    <location>
        <begin position="170"/>
        <end position="196"/>
    </location>
</feature>
<gene>
    <name evidence="4" type="ORF">DET57_1512</name>
</gene>
<evidence type="ECO:0000313" key="4">
    <source>
        <dbReference type="EMBL" id="PXW31603.1"/>
    </source>
</evidence>
<feature type="domain" description="Trimeric autotransporter adhesin YadA-like head" evidence="1">
    <location>
        <begin position="493"/>
        <end position="516"/>
    </location>
</feature>
<dbReference type="EMBL" id="QJJG01000051">
    <property type="protein sequence ID" value="PXW31603.1"/>
    <property type="molecule type" value="Genomic_DNA"/>
</dbReference>
<feature type="domain" description="Trimeric autotransporter adhesin YadA-like head" evidence="1">
    <location>
        <begin position="464"/>
        <end position="487"/>
    </location>
</feature>
<feature type="domain" description="Trimeric autotransporter adhesin YadA-like head" evidence="1">
    <location>
        <begin position="254"/>
        <end position="278"/>
    </location>
</feature>
<dbReference type="Pfam" id="PF05658">
    <property type="entry name" value="YadA_head"/>
    <property type="match status" value="13"/>
</dbReference>
<comment type="caution">
    <text evidence="4">The sequence shown here is derived from an EMBL/GenBank/DDBJ whole genome shotgun (WGS) entry which is preliminary data.</text>
</comment>
<dbReference type="CDD" id="cd12820">
    <property type="entry name" value="LbR_YadA-like"/>
    <property type="match status" value="3"/>
</dbReference>
<dbReference type="Pfam" id="PF05662">
    <property type="entry name" value="YadA_stalk"/>
    <property type="match status" value="3"/>
</dbReference>
<feature type="domain" description="Trimeric autotransporter adhesin YadA-like stalk" evidence="2">
    <location>
        <begin position="942"/>
        <end position="965"/>
    </location>
</feature>
<organism evidence="4 5">
    <name type="scientific">Klebsiella oxytoca</name>
    <dbReference type="NCBI Taxonomy" id="571"/>
    <lineage>
        <taxon>Bacteria</taxon>
        <taxon>Pseudomonadati</taxon>
        <taxon>Pseudomonadota</taxon>
        <taxon>Gammaproteobacteria</taxon>
        <taxon>Enterobacterales</taxon>
        <taxon>Enterobacteriaceae</taxon>
        <taxon>Klebsiella/Raoultella group</taxon>
        <taxon>Klebsiella</taxon>
    </lineage>
</organism>
<feature type="domain" description="ESPR" evidence="3">
    <location>
        <begin position="1"/>
        <end position="46"/>
    </location>
</feature>
<feature type="domain" description="Trimeric autotransporter adhesin YadA-like head" evidence="1">
    <location>
        <begin position="614"/>
        <end position="638"/>
    </location>
</feature>
<dbReference type="Pfam" id="PF13018">
    <property type="entry name" value="ESPR"/>
    <property type="match status" value="1"/>
</dbReference>
<dbReference type="InterPro" id="IPR024973">
    <property type="entry name" value="ESPR"/>
</dbReference>
<dbReference type="InterPro" id="IPR008635">
    <property type="entry name" value="Coiled_stalk_dom"/>
</dbReference>
<feature type="domain" description="Trimeric autotransporter adhesin YadA-like head" evidence="1">
    <location>
        <begin position="542"/>
        <end position="567"/>
    </location>
</feature>
<dbReference type="Gene3D" id="2.150.10.10">
    <property type="entry name" value="Serralysin-like metalloprotease, C-terminal"/>
    <property type="match status" value="6"/>
</dbReference>
<evidence type="ECO:0000259" key="3">
    <source>
        <dbReference type="Pfam" id="PF13018"/>
    </source>
</evidence>
<feature type="domain" description="Trimeric autotransporter adhesin YadA-like head" evidence="1">
    <location>
        <begin position="310"/>
        <end position="335"/>
    </location>
</feature>
<evidence type="ECO:0000259" key="1">
    <source>
        <dbReference type="Pfam" id="PF05658"/>
    </source>
</evidence>
<sequence>MNTVYRLVWNASLGIWVAVSELAKARGKGKSGLRRARRALPVALLSVTLVGVPGTADAWMVTTATTGANSSAADRGIASNTVVGNGAKAAGLITADGNATGTGAATAVGNAAEASGYRAVSIGAGSKATQEKSTALGFGAEATQAFTFAAGTQASASGYASTAVGSSSIASGIAATALGQQTTASGAYSTAVGQKSTTGTLTTASGFGALAVGGGSVASGENSIVLGSDATASGLAGIAIGLNSKVMSGTGTAGTYSAAIGNGASTYGSSSLAFGYNAKANTDVFNQNTGLTREDIESTNSTAIGAQAKSATRSVAVGTLASAATNYSIAIGNNAQTLYEESIAIGMNSQAGHIADPSDPNDGGSEGKSVALGHTALATGAKATAVGAEASATGKGSVAVGSGVEATSYQAIAMGGVASKVDETTGQAIDIYTSARGAGSVALGAGAVTTQSNSVALGIRTESTGISTVAIGQQAVSTGKTSLAIGGVAAKSTGHESVALGSYTEATAEGATALGQSVVLTADGQRVTSTTGTGGIRTATAASGEYSVAVGSGATSQALDSIAMGTLAVASKDAIGGIAIGLESKVDAVNATAIGAEAEALGESAFAAGAGAKAEGTSSTAVGTSSYALGASSTALGDLASATAGNSLALGNSATASHGNSVALGANSETAEHQSTTSIQVNNKTQNVKGSAVGTVSVGTADNERTITNVAAGRVSNDSTDAINGSQLQAVIDTPMKFAGNSGATIEKKLGENEPLSITGEGAAEGTYTGHNLKTVVEDGGLKIQMTDTPEFTSVTTGNTLMNSSGLTITGGPSVLATGIDAGGKKITGVAAGTNTTDAVNFGQLTAQAETPLTFAANTGTDAKRKLGETMKILGGGTVGEAHSAGNILTEMDADGNLIIKMADNAKLESLTTGNTLMNSSGLTIAGGPSVLATGIDAGGKKITGVAAGTNTTDAVNFGQLTAQAETPLTFAANTGTDAKRKLGETMKILGGGTVGEAHSAGNILTEMDADG</sequence>
<dbReference type="AlphaFoldDB" id="A0A318F3U6"/>
<dbReference type="SUPFAM" id="SSF101967">
    <property type="entry name" value="Adhesin YadA, collagen-binding domain"/>
    <property type="match status" value="6"/>
</dbReference>
<dbReference type="GO" id="GO:0019867">
    <property type="term" value="C:outer membrane"/>
    <property type="evidence" value="ECO:0007669"/>
    <property type="project" value="InterPro"/>
</dbReference>
<feature type="domain" description="Trimeric autotransporter adhesin YadA-like head" evidence="1">
    <location>
        <begin position="204"/>
        <end position="230"/>
    </location>
</feature>
<dbReference type="Gene3D" id="6.10.250.2040">
    <property type="match status" value="1"/>
</dbReference>
<name>A0A318F3U6_KLEOX</name>
<feature type="domain" description="Trimeric autotransporter adhesin YadA-like stalk" evidence="2">
    <location>
        <begin position="826"/>
        <end position="849"/>
    </location>
</feature>
<feature type="domain" description="Trimeric autotransporter adhesin YadA-like head" evidence="1">
    <location>
        <begin position="575"/>
        <end position="598"/>
    </location>
</feature>
<feature type="domain" description="Trimeric autotransporter adhesin YadA-like head" evidence="1">
    <location>
        <begin position="114"/>
        <end position="140"/>
    </location>
</feature>
<feature type="domain" description="Trimeric autotransporter adhesin YadA-like head" evidence="1">
    <location>
        <begin position="378"/>
        <end position="403"/>
    </location>
</feature>
<dbReference type="Gene3D" id="2.20.70.140">
    <property type="match status" value="2"/>
</dbReference>
<feature type="domain" description="Trimeric autotransporter adhesin YadA-like head" evidence="1">
    <location>
        <begin position="642"/>
        <end position="668"/>
    </location>
</feature>
<evidence type="ECO:0000259" key="2">
    <source>
        <dbReference type="Pfam" id="PF05662"/>
    </source>
</evidence>
<reference evidence="4 5" key="1">
    <citation type="submission" date="2018-05" db="EMBL/GenBank/DDBJ databases">
        <title>Freshwater and sediment microbial communities from various areas in North America, analyzing microbe dynamics in response to fracking.</title>
        <authorList>
            <person name="Lamendella R."/>
        </authorList>
    </citation>
    <scope>NUCLEOTIDE SEQUENCE [LARGE SCALE GENOMIC DNA]</scope>
    <source>
        <strain evidence="4 5">67</strain>
    </source>
</reference>
<dbReference type="Proteomes" id="UP000247485">
    <property type="component" value="Unassembled WGS sequence"/>
</dbReference>
<evidence type="ECO:0000313" key="5">
    <source>
        <dbReference type="Proteomes" id="UP000247485"/>
    </source>
</evidence>
<feature type="non-terminal residue" evidence="4">
    <location>
        <position position="1012"/>
    </location>
</feature>
<dbReference type="Gene3D" id="1.20.5.170">
    <property type="match status" value="1"/>
</dbReference>
<feature type="domain" description="Trimeric autotransporter adhesin YadA-like head" evidence="1">
    <location>
        <begin position="435"/>
        <end position="458"/>
    </location>
</feature>
<feature type="domain" description="Trimeric autotransporter adhesin YadA-like stalk" evidence="2">
    <location>
        <begin position="707"/>
        <end position="733"/>
    </location>
</feature>
<dbReference type="InterPro" id="IPR011049">
    <property type="entry name" value="Serralysin-like_metalloprot_C"/>
</dbReference>